<dbReference type="Proteomes" id="UP001164746">
    <property type="component" value="Chromosome 5"/>
</dbReference>
<evidence type="ECO:0000313" key="3">
    <source>
        <dbReference type="EMBL" id="WAR06570.1"/>
    </source>
</evidence>
<dbReference type="InterPro" id="IPR036179">
    <property type="entry name" value="Ig-like_dom_sf"/>
</dbReference>
<proteinExistence type="predicted"/>
<name>A0ABY7E9P2_MYAAR</name>
<dbReference type="EMBL" id="CP111016">
    <property type="protein sequence ID" value="WAR06570.1"/>
    <property type="molecule type" value="Genomic_DNA"/>
</dbReference>
<dbReference type="InterPro" id="IPR003599">
    <property type="entry name" value="Ig_sub"/>
</dbReference>
<keyword evidence="4" id="KW-1185">Reference proteome</keyword>
<feature type="signal peptide" evidence="1">
    <location>
        <begin position="1"/>
        <end position="22"/>
    </location>
</feature>
<keyword evidence="1" id="KW-0732">Signal</keyword>
<dbReference type="SMART" id="SM00409">
    <property type="entry name" value="IG"/>
    <property type="match status" value="1"/>
</dbReference>
<evidence type="ECO:0000313" key="4">
    <source>
        <dbReference type="Proteomes" id="UP001164746"/>
    </source>
</evidence>
<dbReference type="InterPro" id="IPR013783">
    <property type="entry name" value="Ig-like_fold"/>
</dbReference>
<reference evidence="3" key="1">
    <citation type="submission" date="2022-11" db="EMBL/GenBank/DDBJ databases">
        <title>Centuries of genome instability and evolution in soft-shell clam transmissible cancer (bioRxiv).</title>
        <authorList>
            <person name="Hart S.F.M."/>
            <person name="Yonemitsu M.A."/>
            <person name="Giersch R.M."/>
            <person name="Beal B.F."/>
            <person name="Arriagada G."/>
            <person name="Davis B.W."/>
            <person name="Ostrander E.A."/>
            <person name="Goff S.P."/>
            <person name="Metzger M.J."/>
        </authorList>
    </citation>
    <scope>NUCLEOTIDE SEQUENCE</scope>
    <source>
        <strain evidence="3">MELC-2E11</strain>
        <tissue evidence="3">Siphon/mantle</tissue>
    </source>
</reference>
<feature type="domain" description="Immunoglobulin" evidence="2">
    <location>
        <begin position="20"/>
        <end position="117"/>
    </location>
</feature>
<evidence type="ECO:0000259" key="2">
    <source>
        <dbReference type="SMART" id="SM00409"/>
    </source>
</evidence>
<feature type="chain" id="PRO_5046447760" description="Immunoglobulin domain-containing protein" evidence="1">
    <location>
        <begin position="23"/>
        <end position="157"/>
    </location>
</feature>
<organism evidence="3 4">
    <name type="scientific">Mya arenaria</name>
    <name type="common">Soft-shell clam</name>
    <dbReference type="NCBI Taxonomy" id="6604"/>
    <lineage>
        <taxon>Eukaryota</taxon>
        <taxon>Metazoa</taxon>
        <taxon>Spiralia</taxon>
        <taxon>Lophotrochozoa</taxon>
        <taxon>Mollusca</taxon>
        <taxon>Bivalvia</taxon>
        <taxon>Autobranchia</taxon>
        <taxon>Heteroconchia</taxon>
        <taxon>Euheterodonta</taxon>
        <taxon>Imparidentia</taxon>
        <taxon>Neoheterodontei</taxon>
        <taxon>Myida</taxon>
        <taxon>Myoidea</taxon>
        <taxon>Myidae</taxon>
        <taxon>Mya</taxon>
    </lineage>
</organism>
<dbReference type="SUPFAM" id="SSF48726">
    <property type="entry name" value="Immunoglobulin"/>
    <property type="match status" value="1"/>
</dbReference>
<dbReference type="Gene3D" id="2.60.40.10">
    <property type="entry name" value="Immunoglobulins"/>
    <property type="match status" value="1"/>
</dbReference>
<gene>
    <name evidence="3" type="ORF">MAR_021939</name>
</gene>
<protein>
    <recommendedName>
        <fullName evidence="2">Immunoglobulin domain-containing protein</fullName>
    </recommendedName>
</protein>
<evidence type="ECO:0000256" key="1">
    <source>
        <dbReference type="SAM" id="SignalP"/>
    </source>
</evidence>
<accession>A0ABY7E9P2</accession>
<sequence>MFKMEVYLKSICFILLTAKVICNIVYEGDPAVLVCTIASDAYPSWNGPPHISGRSTLYNYEASQHFNPALIDNKLLRMKWAENKRDLNFTSVLQEDEGNYSCSAASIGTMSITVTVEGVPETPTISISPTKDAYIEGNTLTFMCAIQDFLIHNEGNT</sequence>